<dbReference type="PATRIC" id="fig|38307.3.peg.783"/>
<comment type="caution">
    <text evidence="1">The sequence shown here is derived from an EMBL/GenBank/DDBJ whole genome shotgun (WGS) entry which is preliminary data.</text>
</comment>
<proteinExistence type="predicted"/>
<dbReference type="Pfam" id="PF13704">
    <property type="entry name" value="Glyco_tranf_2_4"/>
    <property type="match status" value="1"/>
</dbReference>
<reference evidence="1 2" key="1">
    <citation type="submission" date="2016-03" db="EMBL/GenBank/DDBJ databases">
        <title>Draft genome sequence of Gluconobacter cerinus strain CECT 9110.</title>
        <authorList>
            <person name="Sainz F."/>
            <person name="Mas A."/>
            <person name="Torija M.J."/>
        </authorList>
    </citation>
    <scope>NUCLEOTIDE SEQUENCE [LARGE SCALE GENOMIC DNA]</scope>
    <source>
        <strain evidence="1 2">CECT 9110</strain>
    </source>
</reference>
<dbReference type="OrthoDB" id="8245240at2"/>
<dbReference type="Proteomes" id="UP000077786">
    <property type="component" value="Unassembled WGS sequence"/>
</dbReference>
<dbReference type="AlphaFoldDB" id="A0A1B6VLG2"/>
<dbReference type="EMBL" id="LUTU01000005">
    <property type="protein sequence ID" value="OAJ68061.1"/>
    <property type="molecule type" value="Genomic_DNA"/>
</dbReference>
<dbReference type="RefSeq" id="WP_083956240.1">
    <property type="nucleotide sequence ID" value="NZ_LUTU01000005.1"/>
</dbReference>
<protein>
    <recommendedName>
        <fullName evidence="3">Glycosyl transferase family 2</fullName>
    </recommendedName>
</protein>
<evidence type="ECO:0000313" key="1">
    <source>
        <dbReference type="EMBL" id="OAJ68061.1"/>
    </source>
</evidence>
<accession>A0A1B6VLG2</accession>
<sequence>MAIVRVVMMQRDEGTALARWITHYAWLFGFENLTILDNGSVDPQTISILEAVEKQGVTVRRDLNQPHDFHRKGGHLTRIIQDWDQNYEYDFALPVDCDELLAVFTHEGITLDKTAIHDAFDALKGTDCALRIDTSLFNVPGRPGWYAPVRHFHKGFVPAKTISICDDGQHEPRSAIRDEFKSTVFTYLHDHHLPYAAWRDRLKNKVTGLVDADDEAALRAYLTKPHAEGAHAVQALLVTAEEYTHLYDDSVRVFIGIGSTELAFVEGPGLATTLWNSEAYLAAHRDVRRHYTIGPLQHYLRDGFREKRALTA</sequence>
<organism evidence="1 2">
    <name type="scientific">Gluconobacter cerinus</name>
    <dbReference type="NCBI Taxonomy" id="38307"/>
    <lineage>
        <taxon>Bacteria</taxon>
        <taxon>Pseudomonadati</taxon>
        <taxon>Pseudomonadota</taxon>
        <taxon>Alphaproteobacteria</taxon>
        <taxon>Acetobacterales</taxon>
        <taxon>Acetobacteraceae</taxon>
        <taxon>Gluconobacter</taxon>
    </lineage>
</organism>
<gene>
    <name evidence="1" type="ORF">A0123_00762</name>
</gene>
<evidence type="ECO:0008006" key="3">
    <source>
        <dbReference type="Google" id="ProtNLM"/>
    </source>
</evidence>
<name>A0A1B6VLG2_9PROT</name>
<evidence type="ECO:0000313" key="2">
    <source>
        <dbReference type="Proteomes" id="UP000077786"/>
    </source>
</evidence>